<dbReference type="InterPro" id="IPR006773">
    <property type="entry name" value="Rpn13/ADRM1"/>
</dbReference>
<dbReference type="KEGG" id="tbl:TBLA_0F03320"/>
<evidence type="ECO:0000256" key="2">
    <source>
        <dbReference type="ARBA" id="ARBA00004496"/>
    </source>
</evidence>
<dbReference type="Pfam" id="PF04683">
    <property type="entry name" value="Rpn13_ADRM1_Pru"/>
    <property type="match status" value="1"/>
</dbReference>
<keyword evidence="4" id="KW-0647">Proteasome</keyword>
<dbReference type="PANTHER" id="PTHR12225:SF0">
    <property type="entry name" value="PROTEASOMAL UBIQUITIN RECEPTOR ADRM1"/>
    <property type="match status" value="1"/>
</dbReference>
<dbReference type="FunFam" id="2.30.29.70:FF:000003">
    <property type="entry name" value="Regulatory particle non-ATPase"/>
    <property type="match status" value="1"/>
</dbReference>
<dbReference type="OrthoDB" id="340431at2759"/>
<evidence type="ECO:0000256" key="3">
    <source>
        <dbReference type="ARBA" id="ARBA00022490"/>
    </source>
</evidence>
<dbReference type="InterPro" id="IPR038633">
    <property type="entry name" value="Rpn13/ADRM1_Pru_sf"/>
</dbReference>
<dbReference type="PROSITE" id="PS51917">
    <property type="entry name" value="PRU"/>
    <property type="match status" value="1"/>
</dbReference>
<dbReference type="GeneID" id="14497072"/>
<reference evidence="8 9" key="1">
    <citation type="journal article" date="2011" name="Proc. Natl. Acad. Sci. U.S.A.">
        <title>Evolutionary erosion of yeast sex chromosomes by mating-type switching accidents.</title>
        <authorList>
            <person name="Gordon J.L."/>
            <person name="Armisen D."/>
            <person name="Proux-Wera E."/>
            <person name="Oheigeartaigh S.S."/>
            <person name="Byrne K.P."/>
            <person name="Wolfe K.H."/>
        </authorList>
    </citation>
    <scope>NUCLEOTIDE SEQUENCE [LARGE SCALE GENOMIC DNA]</scope>
    <source>
        <strain evidence="9">ATCC 34711 / CBS 6284 / DSM 70876 / NBRC 10599 / NRRL Y-10934 / UCD 77-7</strain>
    </source>
</reference>
<evidence type="ECO:0000256" key="6">
    <source>
        <dbReference type="SAM" id="MobiDB-lite"/>
    </source>
</evidence>
<dbReference type="GO" id="GO:0043161">
    <property type="term" value="P:proteasome-mediated ubiquitin-dependent protein catabolic process"/>
    <property type="evidence" value="ECO:0007669"/>
    <property type="project" value="EnsemblFungi"/>
</dbReference>
<dbReference type="Proteomes" id="UP000002866">
    <property type="component" value="Chromosome 6"/>
</dbReference>
<dbReference type="GO" id="GO:0043130">
    <property type="term" value="F:ubiquitin binding"/>
    <property type="evidence" value="ECO:0007669"/>
    <property type="project" value="EnsemblFungi"/>
</dbReference>
<dbReference type="GO" id="GO:0034515">
    <property type="term" value="C:proteasome storage granule"/>
    <property type="evidence" value="ECO:0007669"/>
    <property type="project" value="EnsemblFungi"/>
</dbReference>
<evidence type="ECO:0000313" key="9">
    <source>
        <dbReference type="Proteomes" id="UP000002866"/>
    </source>
</evidence>
<dbReference type="AlphaFoldDB" id="I2H668"/>
<feature type="compositionally biased region" description="Acidic residues" evidence="6">
    <location>
        <begin position="134"/>
        <end position="144"/>
    </location>
</feature>
<sequence>MSSDSIRFRAGIAEYDEETRQCTPLAVQGEIRMKVNSEEEELGFWDFDWVPLEKPVGDNAKISPISLILIPGETMWVPIKSCKSGRMFSLIFSSNEKYFFWLQQKNPKNLSLDELNEKDAEIFTKMTKILNEQEVNDSSDDDDVETHIPEKSADDEDVEMGEVR</sequence>
<dbReference type="GO" id="GO:0061133">
    <property type="term" value="F:endopeptidase activator activity"/>
    <property type="evidence" value="ECO:0007669"/>
    <property type="project" value="TreeGrafter"/>
</dbReference>
<gene>
    <name evidence="8" type="primary">TBLA0F03320</name>
    <name evidence="8" type="ORF">TBLA_0F03320</name>
</gene>
<dbReference type="InParanoid" id="I2H668"/>
<feature type="domain" description="Pru" evidence="7">
    <location>
        <begin position="1"/>
        <end position="133"/>
    </location>
</feature>
<dbReference type="HOGENOM" id="CLU_115505_0_0_1"/>
<name>I2H668_HENB6</name>
<proteinExistence type="predicted"/>
<dbReference type="GO" id="GO:0070628">
    <property type="term" value="F:proteasome binding"/>
    <property type="evidence" value="ECO:0007669"/>
    <property type="project" value="TreeGrafter"/>
</dbReference>
<comment type="subcellular location">
    <subcellularLocation>
        <location evidence="2">Cytoplasm</location>
    </subcellularLocation>
    <subcellularLocation>
        <location evidence="1">Nucleus</location>
    </subcellularLocation>
</comment>
<organism evidence="8 9">
    <name type="scientific">Henningerozyma blattae (strain ATCC 34711 / CBS 6284 / DSM 70876 / NBRC 10599 / NRRL Y-10934 / UCD 77-7)</name>
    <name type="common">Yeast</name>
    <name type="synonym">Tetrapisispora blattae</name>
    <dbReference type="NCBI Taxonomy" id="1071380"/>
    <lineage>
        <taxon>Eukaryota</taxon>
        <taxon>Fungi</taxon>
        <taxon>Dikarya</taxon>
        <taxon>Ascomycota</taxon>
        <taxon>Saccharomycotina</taxon>
        <taxon>Saccharomycetes</taxon>
        <taxon>Saccharomycetales</taxon>
        <taxon>Saccharomycetaceae</taxon>
        <taxon>Henningerozyma</taxon>
    </lineage>
</organism>
<dbReference type="FunCoup" id="I2H668">
    <property type="interactions" value="226"/>
</dbReference>
<dbReference type="eggNOG" id="KOG3037">
    <property type="taxonomic scope" value="Eukaryota"/>
</dbReference>
<keyword evidence="5" id="KW-0539">Nucleus</keyword>
<accession>I2H668</accession>
<dbReference type="EMBL" id="HE806321">
    <property type="protein sequence ID" value="CCH61870.1"/>
    <property type="molecule type" value="Genomic_DNA"/>
</dbReference>
<dbReference type="InterPro" id="IPR044868">
    <property type="entry name" value="Rpn13/ADRM1_Pru"/>
</dbReference>
<dbReference type="STRING" id="1071380.I2H668"/>
<evidence type="ECO:0000256" key="4">
    <source>
        <dbReference type="ARBA" id="ARBA00022942"/>
    </source>
</evidence>
<evidence type="ECO:0000256" key="5">
    <source>
        <dbReference type="ARBA" id="ARBA00023242"/>
    </source>
</evidence>
<dbReference type="GO" id="GO:0008541">
    <property type="term" value="C:proteasome regulatory particle, lid subcomplex"/>
    <property type="evidence" value="ECO:0007669"/>
    <property type="project" value="EnsemblFungi"/>
</dbReference>
<dbReference type="Gene3D" id="2.30.29.70">
    <property type="entry name" value="Proteasomal ubiquitin receptor Rpn13/ADRM1"/>
    <property type="match status" value="1"/>
</dbReference>
<evidence type="ECO:0000259" key="7">
    <source>
        <dbReference type="PROSITE" id="PS51917"/>
    </source>
</evidence>
<evidence type="ECO:0000313" key="8">
    <source>
        <dbReference type="EMBL" id="CCH61870.1"/>
    </source>
</evidence>
<feature type="compositionally biased region" description="Acidic residues" evidence="6">
    <location>
        <begin position="153"/>
        <end position="164"/>
    </location>
</feature>
<feature type="region of interest" description="Disordered" evidence="6">
    <location>
        <begin position="132"/>
        <end position="164"/>
    </location>
</feature>
<dbReference type="OMA" id="IPGETMW"/>
<evidence type="ECO:0000256" key="1">
    <source>
        <dbReference type="ARBA" id="ARBA00004123"/>
    </source>
</evidence>
<dbReference type="GO" id="GO:0005634">
    <property type="term" value="C:nucleus"/>
    <property type="evidence" value="ECO:0007669"/>
    <property type="project" value="UniProtKB-SubCell"/>
</dbReference>
<dbReference type="RefSeq" id="XP_004181389.1">
    <property type="nucleotide sequence ID" value="XM_004181341.1"/>
</dbReference>
<keyword evidence="3" id="KW-0963">Cytoplasm</keyword>
<protein>
    <recommendedName>
        <fullName evidence="7">Pru domain-containing protein</fullName>
    </recommendedName>
</protein>
<keyword evidence="9" id="KW-1185">Reference proteome</keyword>
<dbReference type="PANTHER" id="PTHR12225">
    <property type="entry name" value="ADHESION REGULATING MOLECULE 1 110 KDA CELL MEMBRANE GLYCOPROTEIN"/>
    <property type="match status" value="1"/>
</dbReference>